<dbReference type="Proteomes" id="UP000287651">
    <property type="component" value="Unassembled WGS sequence"/>
</dbReference>
<name>A0A444F6X3_ENSVE</name>
<feature type="compositionally biased region" description="Low complexity" evidence="1">
    <location>
        <begin position="107"/>
        <end position="116"/>
    </location>
</feature>
<proteinExistence type="predicted"/>
<feature type="compositionally biased region" description="Polar residues" evidence="1">
    <location>
        <begin position="133"/>
        <end position="149"/>
    </location>
</feature>
<dbReference type="EMBL" id="AMZH03012713">
    <property type="protein sequence ID" value="RRT50537.1"/>
    <property type="molecule type" value="Genomic_DNA"/>
</dbReference>
<reference evidence="2 3" key="1">
    <citation type="journal article" date="2014" name="Agronomy (Basel)">
        <title>A Draft Genome Sequence for Ensete ventricosum, the Drought-Tolerant Tree Against Hunger.</title>
        <authorList>
            <person name="Harrison J."/>
            <person name="Moore K.A."/>
            <person name="Paszkiewicz K."/>
            <person name="Jones T."/>
            <person name="Grant M."/>
            <person name="Ambacheew D."/>
            <person name="Muzemil S."/>
            <person name="Studholme D.J."/>
        </authorList>
    </citation>
    <scope>NUCLEOTIDE SEQUENCE [LARGE SCALE GENOMIC DNA]</scope>
</reference>
<evidence type="ECO:0000256" key="1">
    <source>
        <dbReference type="SAM" id="MobiDB-lite"/>
    </source>
</evidence>
<feature type="region of interest" description="Disordered" evidence="1">
    <location>
        <begin position="91"/>
        <end position="149"/>
    </location>
</feature>
<evidence type="ECO:0000313" key="3">
    <source>
        <dbReference type="Proteomes" id="UP000287651"/>
    </source>
</evidence>
<sequence length="149" mass="15955">MAQSLSSFGPTSTNSLSQLTQAEERVPHLLLQRLLHRRSGWRRRRAGVHACAAGAGRGGAARRWRSFGFCSVPDAPGALRLAVSGTLGARAVRKKQGGAPRRNPAVRSGRAARGGANESDASSHSPRPWPYPSSHTSSRFHAQGRTLLQ</sequence>
<accession>A0A444F6X3</accession>
<organism evidence="2 3">
    <name type="scientific">Ensete ventricosum</name>
    <name type="common">Abyssinian banana</name>
    <name type="synonym">Musa ensete</name>
    <dbReference type="NCBI Taxonomy" id="4639"/>
    <lineage>
        <taxon>Eukaryota</taxon>
        <taxon>Viridiplantae</taxon>
        <taxon>Streptophyta</taxon>
        <taxon>Embryophyta</taxon>
        <taxon>Tracheophyta</taxon>
        <taxon>Spermatophyta</taxon>
        <taxon>Magnoliopsida</taxon>
        <taxon>Liliopsida</taxon>
        <taxon>Zingiberales</taxon>
        <taxon>Musaceae</taxon>
        <taxon>Ensete</taxon>
    </lineage>
</organism>
<dbReference type="AlphaFoldDB" id="A0A444F6X3"/>
<evidence type="ECO:0000313" key="2">
    <source>
        <dbReference type="EMBL" id="RRT50537.1"/>
    </source>
</evidence>
<protein>
    <submittedName>
        <fullName evidence="2">Uncharacterized protein</fullName>
    </submittedName>
</protein>
<gene>
    <name evidence="2" type="ORF">B296_00041010</name>
</gene>
<comment type="caution">
    <text evidence="2">The sequence shown here is derived from an EMBL/GenBank/DDBJ whole genome shotgun (WGS) entry which is preliminary data.</text>
</comment>